<dbReference type="GO" id="GO:0003677">
    <property type="term" value="F:DNA binding"/>
    <property type="evidence" value="ECO:0007669"/>
    <property type="project" value="InterPro"/>
</dbReference>
<dbReference type="SMART" id="SM00530">
    <property type="entry name" value="HTH_XRE"/>
    <property type="match status" value="1"/>
</dbReference>
<keyword evidence="3" id="KW-1185">Reference proteome</keyword>
<dbReference type="InterPro" id="IPR010982">
    <property type="entry name" value="Lambda_DNA-bd_dom_sf"/>
</dbReference>
<gene>
    <name evidence="2" type="ORF">H7C18_34380</name>
</gene>
<evidence type="ECO:0000313" key="2">
    <source>
        <dbReference type="EMBL" id="MBB6736006.1"/>
    </source>
</evidence>
<comment type="caution">
    <text evidence="2">The sequence shown here is derived from an EMBL/GenBank/DDBJ whole genome shotgun (WGS) entry which is preliminary data.</text>
</comment>
<accession>A0A7X0STV5</accession>
<organism evidence="2 3">
    <name type="scientific">Cohnella zeiphila</name>
    <dbReference type="NCBI Taxonomy" id="2761120"/>
    <lineage>
        <taxon>Bacteria</taxon>
        <taxon>Bacillati</taxon>
        <taxon>Bacillota</taxon>
        <taxon>Bacilli</taxon>
        <taxon>Bacillales</taxon>
        <taxon>Paenibacillaceae</taxon>
        <taxon>Cohnella</taxon>
    </lineage>
</organism>
<dbReference type="Gene3D" id="1.10.260.40">
    <property type="entry name" value="lambda repressor-like DNA-binding domains"/>
    <property type="match status" value="1"/>
</dbReference>
<dbReference type="PROSITE" id="PS50943">
    <property type="entry name" value="HTH_CROC1"/>
    <property type="match status" value="1"/>
</dbReference>
<dbReference type="RefSeq" id="WP_185133650.1">
    <property type="nucleotide sequence ID" value="NZ_JACJVO010000065.1"/>
</dbReference>
<proteinExistence type="predicted"/>
<feature type="domain" description="HTH cro/C1-type" evidence="1">
    <location>
        <begin position="8"/>
        <end position="64"/>
    </location>
</feature>
<name>A0A7X0STV5_9BACL</name>
<dbReference type="InterPro" id="IPR001387">
    <property type="entry name" value="Cro/C1-type_HTH"/>
</dbReference>
<dbReference type="SUPFAM" id="SSF47413">
    <property type="entry name" value="lambda repressor-like DNA-binding domains"/>
    <property type="match status" value="1"/>
</dbReference>
<dbReference type="EMBL" id="JACJVO010000065">
    <property type="protein sequence ID" value="MBB6736006.1"/>
    <property type="molecule type" value="Genomic_DNA"/>
</dbReference>
<dbReference type="CDD" id="cd00093">
    <property type="entry name" value="HTH_XRE"/>
    <property type="match status" value="1"/>
</dbReference>
<evidence type="ECO:0000259" key="1">
    <source>
        <dbReference type="PROSITE" id="PS50943"/>
    </source>
</evidence>
<dbReference type="AlphaFoldDB" id="A0A7X0STV5"/>
<evidence type="ECO:0000313" key="3">
    <source>
        <dbReference type="Proteomes" id="UP000564644"/>
    </source>
</evidence>
<dbReference type="Proteomes" id="UP000564644">
    <property type="component" value="Unassembled WGS sequence"/>
</dbReference>
<protein>
    <submittedName>
        <fullName evidence="2">Helix-turn-helix transcriptional regulator</fullName>
    </submittedName>
</protein>
<sequence length="129" mass="14265">MHTIKQRLKHIRQASNLSMAEFGEKIGVSAGNVGDWESERRPTVPGARALVSIAETFSVSLDWLLLGKFEQTASGWEAVAGQTTEKTRLNLLEDLAGCLPGLEEEDLQLLVAIARRLQSLSRRKKRGSH</sequence>
<dbReference type="Pfam" id="PF01381">
    <property type="entry name" value="HTH_3"/>
    <property type="match status" value="1"/>
</dbReference>
<reference evidence="2 3" key="1">
    <citation type="submission" date="2020-08" db="EMBL/GenBank/DDBJ databases">
        <title>Cohnella phylogeny.</title>
        <authorList>
            <person name="Dunlap C."/>
        </authorList>
    </citation>
    <scope>NUCLEOTIDE SEQUENCE [LARGE SCALE GENOMIC DNA]</scope>
    <source>
        <strain evidence="2 3">CBP 2801</strain>
    </source>
</reference>